<evidence type="ECO:0000313" key="1">
    <source>
        <dbReference type="EMBL" id="GBM11541.1"/>
    </source>
</evidence>
<gene>
    <name evidence="1" type="ORF">AVEN_240675_1</name>
</gene>
<dbReference type="OrthoDB" id="616263at2759"/>
<dbReference type="EMBL" id="BGPR01000300">
    <property type="protein sequence ID" value="GBM11541.1"/>
    <property type="molecule type" value="Genomic_DNA"/>
</dbReference>
<evidence type="ECO:0000313" key="2">
    <source>
        <dbReference type="Proteomes" id="UP000499080"/>
    </source>
</evidence>
<proteinExistence type="predicted"/>
<protein>
    <submittedName>
        <fullName evidence="1">Uncharacterized protein</fullName>
    </submittedName>
</protein>
<accession>A0A4Y2D4F0</accession>
<comment type="caution">
    <text evidence="1">The sequence shown here is derived from an EMBL/GenBank/DDBJ whole genome shotgun (WGS) entry which is preliminary data.</text>
</comment>
<keyword evidence="2" id="KW-1185">Reference proteome</keyword>
<sequence length="79" mass="9221">MYVGLKRKETDLANRGRALLQQAIDISHSPRMTKQKLEEIEGIDALPYPPYSLIWVRWMALFFRGRSFSNVNYEGQSKC</sequence>
<organism evidence="1 2">
    <name type="scientific">Araneus ventricosus</name>
    <name type="common">Orbweaver spider</name>
    <name type="synonym">Epeira ventricosa</name>
    <dbReference type="NCBI Taxonomy" id="182803"/>
    <lineage>
        <taxon>Eukaryota</taxon>
        <taxon>Metazoa</taxon>
        <taxon>Ecdysozoa</taxon>
        <taxon>Arthropoda</taxon>
        <taxon>Chelicerata</taxon>
        <taxon>Arachnida</taxon>
        <taxon>Araneae</taxon>
        <taxon>Araneomorphae</taxon>
        <taxon>Entelegynae</taxon>
        <taxon>Araneoidea</taxon>
        <taxon>Araneidae</taxon>
        <taxon>Araneus</taxon>
    </lineage>
</organism>
<dbReference type="AlphaFoldDB" id="A0A4Y2D4F0"/>
<dbReference type="Proteomes" id="UP000499080">
    <property type="component" value="Unassembled WGS sequence"/>
</dbReference>
<reference evidence="1 2" key="1">
    <citation type="journal article" date="2019" name="Sci. Rep.">
        <title>Orb-weaving spider Araneus ventricosus genome elucidates the spidroin gene catalogue.</title>
        <authorList>
            <person name="Kono N."/>
            <person name="Nakamura H."/>
            <person name="Ohtoshi R."/>
            <person name="Moran D.A.P."/>
            <person name="Shinohara A."/>
            <person name="Yoshida Y."/>
            <person name="Fujiwara M."/>
            <person name="Mori M."/>
            <person name="Tomita M."/>
            <person name="Arakawa K."/>
        </authorList>
    </citation>
    <scope>NUCLEOTIDE SEQUENCE [LARGE SCALE GENOMIC DNA]</scope>
</reference>
<name>A0A4Y2D4F0_ARAVE</name>